<accession>A0A4Y1Z8Z0</accession>
<proteinExistence type="predicted"/>
<evidence type="ECO:0000313" key="1">
    <source>
        <dbReference type="EMBL" id="GAY75361.1"/>
    </source>
</evidence>
<dbReference type="EMBL" id="BEXB01000005">
    <property type="protein sequence ID" value="GAY75361.1"/>
    <property type="molecule type" value="Genomic_DNA"/>
</dbReference>
<organism evidence="1 2">
    <name type="scientific">Sporolactobacillus inulinus</name>
    <dbReference type="NCBI Taxonomy" id="2078"/>
    <lineage>
        <taxon>Bacteria</taxon>
        <taxon>Bacillati</taxon>
        <taxon>Bacillota</taxon>
        <taxon>Bacilli</taxon>
        <taxon>Bacillales</taxon>
        <taxon>Sporolactobacillaceae</taxon>
        <taxon>Sporolactobacillus</taxon>
    </lineage>
</organism>
<name>A0A4Y1Z8Z0_9BACL</name>
<gene>
    <name evidence="1" type="ORF">NBRC111894_915</name>
</gene>
<protein>
    <submittedName>
        <fullName evidence="1">Uncharacterized protein</fullName>
    </submittedName>
</protein>
<evidence type="ECO:0000313" key="2">
    <source>
        <dbReference type="Proteomes" id="UP000319716"/>
    </source>
</evidence>
<dbReference type="Proteomes" id="UP000319716">
    <property type="component" value="Unassembled WGS sequence"/>
</dbReference>
<sequence>MQSKIPHFRIFHVDKRNLSVYLLSQDAACFRVVRRALMPSRTFLFM</sequence>
<dbReference type="AlphaFoldDB" id="A0A4Y1Z8Z0"/>
<reference evidence="1 2" key="1">
    <citation type="submission" date="2017-11" db="EMBL/GenBank/DDBJ databases">
        <title>Draft Genome Sequence of Sporolactobacillus inulinus NBRC 111894 Isolated from Koso, a Japanese Sugar-Vegetable Fermented Beverage.</title>
        <authorList>
            <person name="Chiou T.Y."/>
            <person name="Oshima K."/>
            <person name="Suda W."/>
            <person name="Hattori M."/>
            <person name="Takahashi T."/>
        </authorList>
    </citation>
    <scope>NUCLEOTIDE SEQUENCE [LARGE SCALE GENOMIC DNA]</scope>
    <source>
        <strain evidence="1 2">NBRC111894</strain>
    </source>
</reference>
<comment type="caution">
    <text evidence="1">The sequence shown here is derived from an EMBL/GenBank/DDBJ whole genome shotgun (WGS) entry which is preliminary data.</text>
</comment>